<dbReference type="AlphaFoldDB" id="A0A4P6HNF4"/>
<keyword evidence="3 8" id="KW-0812">Transmembrane</keyword>
<dbReference type="InterPro" id="IPR050790">
    <property type="entry name" value="ExbB/TolQ_transport"/>
</dbReference>
<evidence type="ECO:0000256" key="4">
    <source>
        <dbReference type="ARBA" id="ARBA00022989"/>
    </source>
</evidence>
<comment type="similarity">
    <text evidence="6">Belongs to the exbB/tolQ family.</text>
</comment>
<evidence type="ECO:0000313" key="11">
    <source>
        <dbReference type="Proteomes" id="UP000293296"/>
    </source>
</evidence>
<dbReference type="PANTHER" id="PTHR30625:SF3">
    <property type="entry name" value="TOL-PAL SYSTEM PROTEIN TOLQ"/>
    <property type="match status" value="1"/>
</dbReference>
<keyword evidence="5 8" id="KW-0472">Membrane</keyword>
<gene>
    <name evidence="10" type="ORF">C3Y92_14125</name>
</gene>
<feature type="transmembrane region" description="Helical" evidence="8">
    <location>
        <begin position="175"/>
        <end position="197"/>
    </location>
</feature>
<evidence type="ECO:0000256" key="5">
    <source>
        <dbReference type="ARBA" id="ARBA00023136"/>
    </source>
</evidence>
<comment type="subcellular location">
    <subcellularLocation>
        <location evidence="1">Cell membrane</location>
        <topology evidence="1">Multi-pass membrane protein</topology>
    </subcellularLocation>
    <subcellularLocation>
        <location evidence="6">Membrane</location>
        <topology evidence="6">Multi-pass membrane protein</topology>
    </subcellularLocation>
</comment>
<dbReference type="GO" id="GO:0005886">
    <property type="term" value="C:plasma membrane"/>
    <property type="evidence" value="ECO:0007669"/>
    <property type="project" value="UniProtKB-SubCell"/>
</dbReference>
<dbReference type="Pfam" id="PF01618">
    <property type="entry name" value="MotA_ExbB"/>
    <property type="match status" value="1"/>
</dbReference>
<keyword evidence="4 8" id="KW-1133">Transmembrane helix</keyword>
<evidence type="ECO:0000259" key="9">
    <source>
        <dbReference type="Pfam" id="PF01618"/>
    </source>
</evidence>
<feature type="transmembrane region" description="Helical" evidence="8">
    <location>
        <begin position="20"/>
        <end position="41"/>
    </location>
</feature>
<accession>A0A4P6HNF4</accession>
<reference evidence="10 11" key="1">
    <citation type="submission" date="2018-02" db="EMBL/GenBank/DDBJ databases">
        <title>Genome sequence of Desulfovibrio carbinolicus DSM 3852.</title>
        <authorList>
            <person name="Wilbanks E."/>
            <person name="Skennerton C.T."/>
            <person name="Orphan V.J."/>
        </authorList>
    </citation>
    <scope>NUCLEOTIDE SEQUENCE [LARGE SCALE GENOMIC DNA]</scope>
    <source>
        <strain evidence="10 11">DSM 3852</strain>
    </source>
</reference>
<protein>
    <submittedName>
        <fullName evidence="10">Protein TolQ</fullName>
    </submittedName>
</protein>
<keyword evidence="11" id="KW-1185">Reference proteome</keyword>
<evidence type="ECO:0000256" key="6">
    <source>
        <dbReference type="RuleBase" id="RU004057"/>
    </source>
</evidence>
<dbReference type="KEGG" id="dcb:C3Y92_14125"/>
<feature type="domain" description="MotA/TolQ/ExbB proton channel" evidence="9">
    <location>
        <begin position="105"/>
        <end position="210"/>
    </location>
</feature>
<dbReference type="PANTHER" id="PTHR30625">
    <property type="entry name" value="PROTEIN TOLQ"/>
    <property type="match status" value="1"/>
</dbReference>
<evidence type="ECO:0000256" key="2">
    <source>
        <dbReference type="ARBA" id="ARBA00022475"/>
    </source>
</evidence>
<dbReference type="EMBL" id="CP026538">
    <property type="protein sequence ID" value="QAZ68296.1"/>
    <property type="molecule type" value="Genomic_DNA"/>
</dbReference>
<keyword evidence="2" id="KW-1003">Cell membrane</keyword>
<proteinExistence type="inferred from homology"/>
<keyword evidence="6" id="KW-0653">Protein transport</keyword>
<sequence length="255" mass="27751">MDALSPHGGLWTMMASATPTVIFVLCVLAFMSLGCWSIIFIKFFTLTAAKRDTARDYERFQEADTLRAAMQALGQSRHSPAFFVGRMAFEELVRMEQADLDPAEKGHIAMDNIRRVLRQGVSMELAKLSKNLAFLATTANATPFIGLFGTVWGIMNSFHSIGLQQSAALAAVAPGISEALVATAIGLAVAIPAVLAYNYYLGFVTSIENELVNFAGAFLNRIQREVTWTPREAAQPAPSAQAAARRQQQAASERF</sequence>
<evidence type="ECO:0000313" key="10">
    <source>
        <dbReference type="EMBL" id="QAZ68296.1"/>
    </source>
</evidence>
<feature type="region of interest" description="Disordered" evidence="7">
    <location>
        <begin position="233"/>
        <end position="255"/>
    </location>
</feature>
<evidence type="ECO:0000256" key="7">
    <source>
        <dbReference type="SAM" id="MobiDB-lite"/>
    </source>
</evidence>
<organism evidence="10 11">
    <name type="scientific">Solidesulfovibrio carbinolicus</name>
    <dbReference type="NCBI Taxonomy" id="296842"/>
    <lineage>
        <taxon>Bacteria</taxon>
        <taxon>Pseudomonadati</taxon>
        <taxon>Thermodesulfobacteriota</taxon>
        <taxon>Desulfovibrionia</taxon>
        <taxon>Desulfovibrionales</taxon>
        <taxon>Desulfovibrionaceae</taxon>
        <taxon>Solidesulfovibrio</taxon>
    </lineage>
</organism>
<keyword evidence="6" id="KW-0813">Transport</keyword>
<name>A0A4P6HNF4_9BACT</name>
<evidence type="ECO:0000256" key="3">
    <source>
        <dbReference type="ARBA" id="ARBA00022692"/>
    </source>
</evidence>
<dbReference type="RefSeq" id="WP_129353655.1">
    <property type="nucleotide sequence ID" value="NZ_CP026538.1"/>
</dbReference>
<evidence type="ECO:0000256" key="1">
    <source>
        <dbReference type="ARBA" id="ARBA00004651"/>
    </source>
</evidence>
<dbReference type="Proteomes" id="UP000293296">
    <property type="component" value="Chromosome"/>
</dbReference>
<dbReference type="GO" id="GO:0017038">
    <property type="term" value="P:protein import"/>
    <property type="evidence" value="ECO:0007669"/>
    <property type="project" value="TreeGrafter"/>
</dbReference>
<dbReference type="OrthoDB" id="9805133at2"/>
<evidence type="ECO:0000256" key="8">
    <source>
        <dbReference type="SAM" id="Phobius"/>
    </source>
</evidence>
<feature type="transmembrane region" description="Helical" evidence="8">
    <location>
        <begin position="132"/>
        <end position="155"/>
    </location>
</feature>
<dbReference type="InterPro" id="IPR002898">
    <property type="entry name" value="MotA_ExbB_proton_chnl"/>
</dbReference>